<name>A0A067S8Y5_GALM3</name>
<dbReference type="Proteomes" id="UP000027222">
    <property type="component" value="Unassembled WGS sequence"/>
</dbReference>
<gene>
    <name evidence="2" type="ORF">GALMADRAFT_147286</name>
</gene>
<dbReference type="EMBL" id="KL142416">
    <property type="protein sequence ID" value="KDR67296.1"/>
    <property type="molecule type" value="Genomic_DNA"/>
</dbReference>
<sequence length="334" mass="36725">MMETPSYFSSTEVASPQRSLTEILQESLPGLLAGNEENDALWNFVQDLSPGDQATSGVLEENWESSTSSTSLVDGRWPSTVDADEVYEVGSYDGAPSTFPTSYSEIFNPDPNHVEIMPINVRRPLTLVDLAQRNIQVARHNATCDQAYPAEKTALATWPGDENVPAALPTYLRTVESIWDSPWTPQPSFDPPNAGIQPPLQPSLITEQAAYPPIKQQAILPPQNNPPQADHSAAAFTPLFAVPILESTHTLESVVPGLFDKWNKIARAMEGESVEPKKTRRKRTRTRKEATVDKSTIAGSSRKGKGKARVAASTSSSVTSEERPWKMRRLDEDL</sequence>
<feature type="compositionally biased region" description="Basic and acidic residues" evidence="1">
    <location>
        <begin position="320"/>
        <end position="334"/>
    </location>
</feature>
<evidence type="ECO:0000313" key="2">
    <source>
        <dbReference type="EMBL" id="KDR67296.1"/>
    </source>
</evidence>
<dbReference type="HOGENOM" id="CLU_831696_0_0_1"/>
<feature type="compositionally biased region" description="Low complexity" evidence="1">
    <location>
        <begin position="309"/>
        <end position="319"/>
    </location>
</feature>
<evidence type="ECO:0000256" key="1">
    <source>
        <dbReference type="SAM" id="MobiDB-lite"/>
    </source>
</evidence>
<dbReference type="AlphaFoldDB" id="A0A067S8Y5"/>
<evidence type="ECO:0000313" key="3">
    <source>
        <dbReference type="Proteomes" id="UP000027222"/>
    </source>
</evidence>
<organism evidence="2 3">
    <name type="scientific">Galerina marginata (strain CBS 339.88)</name>
    <dbReference type="NCBI Taxonomy" id="685588"/>
    <lineage>
        <taxon>Eukaryota</taxon>
        <taxon>Fungi</taxon>
        <taxon>Dikarya</taxon>
        <taxon>Basidiomycota</taxon>
        <taxon>Agaricomycotina</taxon>
        <taxon>Agaricomycetes</taxon>
        <taxon>Agaricomycetidae</taxon>
        <taxon>Agaricales</taxon>
        <taxon>Agaricineae</taxon>
        <taxon>Strophariaceae</taxon>
        <taxon>Galerina</taxon>
    </lineage>
</organism>
<accession>A0A067S8Y5</accession>
<keyword evidence="3" id="KW-1185">Reference proteome</keyword>
<feature type="region of interest" description="Disordered" evidence="1">
    <location>
        <begin position="272"/>
        <end position="334"/>
    </location>
</feature>
<reference evidence="3" key="1">
    <citation type="journal article" date="2014" name="Proc. Natl. Acad. Sci. U.S.A.">
        <title>Extensive sampling of basidiomycete genomes demonstrates inadequacy of the white-rot/brown-rot paradigm for wood decay fungi.</title>
        <authorList>
            <person name="Riley R."/>
            <person name="Salamov A.A."/>
            <person name="Brown D.W."/>
            <person name="Nagy L.G."/>
            <person name="Floudas D."/>
            <person name="Held B.W."/>
            <person name="Levasseur A."/>
            <person name="Lombard V."/>
            <person name="Morin E."/>
            <person name="Otillar R."/>
            <person name="Lindquist E.A."/>
            <person name="Sun H."/>
            <person name="LaButti K.M."/>
            <person name="Schmutz J."/>
            <person name="Jabbour D."/>
            <person name="Luo H."/>
            <person name="Baker S.E."/>
            <person name="Pisabarro A.G."/>
            <person name="Walton J.D."/>
            <person name="Blanchette R.A."/>
            <person name="Henrissat B."/>
            <person name="Martin F."/>
            <person name="Cullen D."/>
            <person name="Hibbett D.S."/>
            <person name="Grigoriev I.V."/>
        </authorList>
    </citation>
    <scope>NUCLEOTIDE SEQUENCE [LARGE SCALE GENOMIC DNA]</scope>
    <source>
        <strain evidence="3">CBS 339.88</strain>
    </source>
</reference>
<proteinExistence type="predicted"/>
<protein>
    <submittedName>
        <fullName evidence="2">Uncharacterized protein</fullName>
    </submittedName>
</protein>